<evidence type="ECO:0000256" key="5">
    <source>
        <dbReference type="SAM" id="MobiDB-lite"/>
    </source>
</evidence>
<dbReference type="Proteomes" id="UP000094455">
    <property type="component" value="Unassembled WGS sequence"/>
</dbReference>
<feature type="compositionally biased region" description="Basic residues" evidence="5">
    <location>
        <begin position="341"/>
        <end position="355"/>
    </location>
</feature>
<keyword evidence="4 6" id="KW-0472">Membrane</keyword>
<keyword evidence="3 6" id="KW-1133">Transmembrane helix</keyword>
<dbReference type="Pfam" id="PF07946">
    <property type="entry name" value="CCDC47"/>
    <property type="match status" value="1"/>
</dbReference>
<dbReference type="OrthoDB" id="10039147at2759"/>
<name>A0A1E3NM88_9ASCO</name>
<evidence type="ECO:0000256" key="2">
    <source>
        <dbReference type="ARBA" id="ARBA00022692"/>
    </source>
</evidence>
<evidence type="ECO:0000313" key="8">
    <source>
        <dbReference type="Proteomes" id="UP000094455"/>
    </source>
</evidence>
<evidence type="ECO:0000256" key="4">
    <source>
        <dbReference type="ARBA" id="ARBA00023136"/>
    </source>
</evidence>
<reference evidence="7 8" key="1">
    <citation type="journal article" date="2016" name="Proc. Natl. Acad. Sci. U.S.A.">
        <title>Comparative genomics of biotechnologically important yeasts.</title>
        <authorList>
            <person name="Riley R."/>
            <person name="Haridas S."/>
            <person name="Wolfe K.H."/>
            <person name="Lopes M.R."/>
            <person name="Hittinger C.T."/>
            <person name="Goeker M."/>
            <person name="Salamov A.A."/>
            <person name="Wisecaver J.H."/>
            <person name="Long T.M."/>
            <person name="Calvey C.H."/>
            <person name="Aerts A.L."/>
            <person name="Barry K.W."/>
            <person name="Choi C."/>
            <person name="Clum A."/>
            <person name="Coughlan A.Y."/>
            <person name="Deshpande S."/>
            <person name="Douglass A.P."/>
            <person name="Hanson S.J."/>
            <person name="Klenk H.-P."/>
            <person name="LaButti K.M."/>
            <person name="Lapidus A."/>
            <person name="Lindquist E.A."/>
            <person name="Lipzen A.M."/>
            <person name="Meier-Kolthoff J.P."/>
            <person name="Ohm R.A."/>
            <person name="Otillar R.P."/>
            <person name="Pangilinan J.L."/>
            <person name="Peng Y."/>
            <person name="Rokas A."/>
            <person name="Rosa C.A."/>
            <person name="Scheuner C."/>
            <person name="Sibirny A.A."/>
            <person name="Slot J.C."/>
            <person name="Stielow J.B."/>
            <person name="Sun H."/>
            <person name="Kurtzman C.P."/>
            <person name="Blackwell M."/>
            <person name="Grigoriev I.V."/>
            <person name="Jeffries T.W."/>
        </authorList>
    </citation>
    <scope>NUCLEOTIDE SEQUENCE [LARGE SCALE GENOMIC DNA]</scope>
    <source>
        <strain evidence="7 8">NRRL Y-2026</strain>
    </source>
</reference>
<sequence length="355" mass="41422">MAYPQDITPEEFSKLPLLERLTTYNWKIEIFALGVVLAYFVLFKLGSGYNNKIASKFIDSVVPALRENFFQVGVTSQQLYAQDDGQHYSLYASGRLRVQSVLAKIELQSRQNLFMWAMELVMSFFLDSVPPPQDLVTVEFTFDEEASEKFDNFVWAVVTKDKMNTFRSENYFLSLTKTSESPKLPLQFVFMNEVSDMNDVLYTKKLADLLQANVSTLKFLAITDQPVEKPVKIAELKPYKRLILQFALSNSDSNIEASKNLFNYVLNDYLDLVVNRATFRPELTRKVKKTRENEYNKLKKILDDLKREELNTKKIEEQKKLKASMTPEEQQKFSKKQQERKQRKQLNRQKVRGSM</sequence>
<dbReference type="InterPro" id="IPR012879">
    <property type="entry name" value="CCDC47"/>
</dbReference>
<evidence type="ECO:0000256" key="6">
    <source>
        <dbReference type="SAM" id="Phobius"/>
    </source>
</evidence>
<dbReference type="GO" id="GO:0005509">
    <property type="term" value="F:calcium ion binding"/>
    <property type="evidence" value="ECO:0007669"/>
    <property type="project" value="InterPro"/>
</dbReference>
<proteinExistence type="predicted"/>
<keyword evidence="8" id="KW-1185">Reference proteome</keyword>
<comment type="subcellular location">
    <subcellularLocation>
        <location evidence="1">Membrane</location>
        <topology evidence="1">Single-pass membrane protein</topology>
    </subcellularLocation>
</comment>
<dbReference type="GeneID" id="30180912"/>
<dbReference type="GO" id="GO:0016020">
    <property type="term" value="C:membrane"/>
    <property type="evidence" value="ECO:0007669"/>
    <property type="project" value="UniProtKB-SubCell"/>
</dbReference>
<evidence type="ECO:0008006" key="9">
    <source>
        <dbReference type="Google" id="ProtNLM"/>
    </source>
</evidence>
<keyword evidence="2 6" id="KW-0812">Transmembrane</keyword>
<evidence type="ECO:0000256" key="3">
    <source>
        <dbReference type="ARBA" id="ARBA00022989"/>
    </source>
</evidence>
<organism evidence="7 8">
    <name type="scientific">Pichia membranifaciens NRRL Y-2026</name>
    <dbReference type="NCBI Taxonomy" id="763406"/>
    <lineage>
        <taxon>Eukaryota</taxon>
        <taxon>Fungi</taxon>
        <taxon>Dikarya</taxon>
        <taxon>Ascomycota</taxon>
        <taxon>Saccharomycotina</taxon>
        <taxon>Pichiomycetes</taxon>
        <taxon>Pichiales</taxon>
        <taxon>Pichiaceae</taxon>
        <taxon>Pichia</taxon>
    </lineage>
</organism>
<feature type="region of interest" description="Disordered" evidence="5">
    <location>
        <begin position="316"/>
        <end position="355"/>
    </location>
</feature>
<dbReference type="GO" id="GO:0005783">
    <property type="term" value="C:endoplasmic reticulum"/>
    <property type="evidence" value="ECO:0007669"/>
    <property type="project" value="InterPro"/>
</dbReference>
<accession>A0A1E3NM88</accession>
<dbReference type="GO" id="GO:0032469">
    <property type="term" value="P:endoplasmic reticulum calcium ion homeostasis"/>
    <property type="evidence" value="ECO:0007669"/>
    <property type="project" value="InterPro"/>
</dbReference>
<feature type="transmembrane region" description="Helical" evidence="6">
    <location>
        <begin position="24"/>
        <end position="43"/>
    </location>
</feature>
<dbReference type="EMBL" id="KV454003">
    <property type="protein sequence ID" value="ODQ46463.1"/>
    <property type="molecule type" value="Genomic_DNA"/>
</dbReference>
<dbReference type="STRING" id="763406.A0A1E3NM88"/>
<evidence type="ECO:0000256" key="1">
    <source>
        <dbReference type="ARBA" id="ARBA00004167"/>
    </source>
</evidence>
<dbReference type="PANTHER" id="PTHR12883:SF0">
    <property type="entry name" value="PAT COMPLEX SUBUNIT CCDC47"/>
    <property type="match status" value="1"/>
</dbReference>
<dbReference type="AlphaFoldDB" id="A0A1E3NM88"/>
<dbReference type="RefSeq" id="XP_019017576.1">
    <property type="nucleotide sequence ID" value="XM_019164225.1"/>
</dbReference>
<dbReference type="PANTHER" id="PTHR12883">
    <property type="entry name" value="ADIPOCYTE-SPECIFIC PROTEIN 4-RELATED"/>
    <property type="match status" value="1"/>
</dbReference>
<protein>
    <recommendedName>
        <fullName evidence="9">Coiled-coil domain-containing protein 47</fullName>
    </recommendedName>
</protein>
<gene>
    <name evidence="7" type="ORF">PICMEDRAFT_72532</name>
</gene>
<feature type="compositionally biased region" description="Basic and acidic residues" evidence="5">
    <location>
        <begin position="329"/>
        <end position="340"/>
    </location>
</feature>
<evidence type="ECO:0000313" key="7">
    <source>
        <dbReference type="EMBL" id="ODQ46463.1"/>
    </source>
</evidence>